<proteinExistence type="predicted"/>
<feature type="compositionally biased region" description="Basic and acidic residues" evidence="9">
    <location>
        <begin position="82"/>
        <end position="100"/>
    </location>
</feature>
<dbReference type="PROSITE" id="PS51166">
    <property type="entry name" value="CBM20"/>
    <property type="match status" value="1"/>
</dbReference>
<evidence type="ECO:0000256" key="5">
    <source>
        <dbReference type="ARBA" id="ARBA00062412"/>
    </source>
</evidence>
<keyword evidence="10" id="KW-0812">Transmembrane</keyword>
<dbReference type="Pfam" id="PF00686">
    <property type="entry name" value="CBM_20"/>
    <property type="match status" value="1"/>
</dbReference>
<comment type="subunit">
    <text evidence="5">Interacts with the ATG8 family proteins GABARAP and GABARAPL1. Interacts with several glycogen-associated proteins, such as GYS2 (liver glycogen synthase), GDE (glycogen debranching enzyme), GBE1 (glycogen branching enzyme 1) and EPM2A (Laforin).</text>
</comment>
<evidence type="ECO:0000259" key="11">
    <source>
        <dbReference type="PROSITE" id="PS51166"/>
    </source>
</evidence>
<dbReference type="Gene3D" id="2.60.40.10">
    <property type="entry name" value="Immunoglobulins"/>
    <property type="match status" value="1"/>
</dbReference>
<reference evidence="13" key="2">
    <citation type="journal article" date="2013" name="Nat. Genet.">
        <title>The genome of the platyfish, Xiphophorus maculatus, provides insights into evolutionary adaptation and several complex traits.</title>
        <authorList>
            <person name="Schartl M."/>
            <person name="Walter R.B."/>
            <person name="Shen Y."/>
            <person name="Garcia T."/>
            <person name="Catchen J."/>
            <person name="Amores A."/>
            <person name="Braasch I."/>
            <person name="Chalopin D."/>
            <person name="Volff J.N."/>
            <person name="Lesch K.P."/>
            <person name="Bisazza A."/>
            <person name="Minx P."/>
            <person name="Hillier L."/>
            <person name="Wilson R.K."/>
            <person name="Fuerstenberg S."/>
            <person name="Boore J."/>
            <person name="Searle S."/>
            <person name="Postlethwait J.H."/>
            <person name="Warren W.C."/>
        </authorList>
    </citation>
    <scope>NUCLEOTIDE SEQUENCE [LARGE SCALE GENOMIC DNA]</scope>
    <source>
        <strain evidence="13">JP 163 A</strain>
    </source>
</reference>
<evidence type="ECO:0000256" key="8">
    <source>
        <dbReference type="ARBA" id="ARBA00076001"/>
    </source>
</evidence>
<dbReference type="GO" id="GO:0034045">
    <property type="term" value="C:phagophore assembly site membrane"/>
    <property type="evidence" value="ECO:0007669"/>
    <property type="project" value="UniProtKB-SubCell"/>
</dbReference>
<dbReference type="GO" id="GO:0061723">
    <property type="term" value="P:glycophagy"/>
    <property type="evidence" value="ECO:0007669"/>
    <property type="project" value="UniProtKB-ARBA"/>
</dbReference>
<dbReference type="InterPro" id="IPR002044">
    <property type="entry name" value="CBM20"/>
</dbReference>
<dbReference type="OMA" id="IDWANDS"/>
<dbReference type="FunFam" id="2.60.40.10:FF:000552">
    <property type="entry name" value="Related to glucoamylase"/>
    <property type="match status" value="1"/>
</dbReference>
<protein>
    <recommendedName>
        <fullName evidence="6">Starch-binding domain-containing protein 1</fullName>
    </recommendedName>
    <alternativeName>
        <fullName evidence="7">Genethonin-1</fullName>
    </alternativeName>
    <alternativeName>
        <fullName evidence="8">Glycophagy cargo receptor stbd1</fullName>
    </alternativeName>
</protein>
<feature type="region of interest" description="Disordered" evidence="9">
    <location>
        <begin position="54"/>
        <end position="141"/>
    </location>
</feature>
<dbReference type="Ensembl" id="ENSXMAT00000036397.1">
    <property type="protein sequence ID" value="ENSXMAP00000030404.1"/>
    <property type="gene ID" value="ENSXMAG00000021536.1"/>
</dbReference>
<feature type="region of interest" description="Disordered" evidence="9">
    <location>
        <begin position="617"/>
        <end position="638"/>
    </location>
</feature>
<evidence type="ECO:0000256" key="9">
    <source>
        <dbReference type="SAM" id="MobiDB-lite"/>
    </source>
</evidence>
<evidence type="ECO:0000256" key="2">
    <source>
        <dbReference type="ARBA" id="ARBA00024012"/>
    </source>
</evidence>
<dbReference type="InterPro" id="IPR013783">
    <property type="entry name" value="Ig-like_fold"/>
</dbReference>
<comment type="subcellular location">
    <subcellularLocation>
        <location evidence="2">Cell membrane</location>
        <location evidence="2">Sarcolemma</location>
        <location evidence="2">T-tubule</location>
    </subcellularLocation>
    <subcellularLocation>
        <location evidence="1">Endoplasmic reticulum membrane</location>
        <topology evidence="1">Single-pass type III membrane protein</topology>
    </subcellularLocation>
    <subcellularLocation>
        <location evidence="4">Preautophagosomal structure membrane</location>
        <topology evidence="4">Single-pass type III membrane protein</topology>
    </subcellularLocation>
</comment>
<feature type="transmembrane region" description="Helical" evidence="10">
    <location>
        <begin position="28"/>
        <end position="46"/>
    </location>
</feature>
<sequence>MQLKNNNPMEKHMDLASLFCMIGRHGPAVAVAVIAMVSVVAGFIIYRTVKGKRRKAEAGPGAGDVSGGSGSSSSQGATRDAVQPEKEPSPEQEARSRVESTDVIEEVSNVRDGAVIRSRHKLKNRRATAEESPQSSSPPIVVEPEKLQNAPRVEDTSGVTQTNVEETIKSLQDDICEVRNLNVEDEGYKHNLVEMPNDAEGKHSDSLEPVMVCESLANEEKVQKSQKEEVTVEDVSTEIPCKDEESLCALKSPICHEENASVSLNVNYKLNQATSDSIKAGGYVEEPSVHMDESLSTKTEDEISVLEISSLNKPHPASEDSQNVALQKHINNQYMTIKSPAFDCATSEQSPNSDVTENNLVDLSAYCAVLLSSKELKHEQDSSTCSKDVEMASFSEPQETAVFSPVLSCLSVEPEIINHEYEALPLVGLQPEDKGKDVTSEFSKATIDTLCGLAYPHGEVDETITDILVSKENVEILSSPDAVVSDVSSAASVSKEMSCPDDSSFQDLEGEQMQNADLLEVCNDPAPVMAETVEPLPNEVQPFYENPCNLIWCSSDVGVESGISSMAVSPDLPDVENPLISEILLPVALGVPLQSEDQAELQTAMAESYAVIKEPSDAIPESSNDSQPHIKNTDEANDDSCTVSEMWIEIESFNTTVGKLAKEATTDFCLNKDLGKMGTKIVIEGKREIEGKEEDKTTEINIMEATMDNNEWITDGTDQVLPWIKPSSPQINPVSIEKSQASSSVNAACTYADVPPVNECEEDNTVPLSDEATETSKRVLAVQPMPQNVSVTFQIHYLTHSPYQKVAITGNHFDLGNWKDFVPLEKVKDGFWATVVNLPAESHVEWKFVIVERGEVFRWEECGNRFLDTGNRETLLVHKCWGFL</sequence>
<dbReference type="GO" id="GO:2001070">
    <property type="term" value="F:starch binding"/>
    <property type="evidence" value="ECO:0007669"/>
    <property type="project" value="InterPro"/>
</dbReference>
<reference evidence="13" key="1">
    <citation type="submission" date="2012-01" db="EMBL/GenBank/DDBJ databases">
        <authorList>
            <person name="Walter R."/>
            <person name="Schartl M."/>
            <person name="Warren W."/>
        </authorList>
    </citation>
    <scope>NUCLEOTIDE SEQUENCE [LARGE SCALE GENOMIC DNA]</scope>
    <source>
        <strain evidence="13">JP 163 A</strain>
    </source>
</reference>
<dbReference type="AlphaFoldDB" id="A0A3B5QFS3"/>
<dbReference type="KEGG" id="xma:111609596"/>
<dbReference type="GO" id="GO:0005789">
    <property type="term" value="C:endoplasmic reticulum membrane"/>
    <property type="evidence" value="ECO:0007669"/>
    <property type="project" value="UniProtKB-SubCell"/>
</dbReference>
<feature type="compositionally biased region" description="Gly residues" evidence="9">
    <location>
        <begin position="60"/>
        <end position="70"/>
    </location>
</feature>
<dbReference type="SMART" id="SM01065">
    <property type="entry name" value="CBM_2"/>
    <property type="match status" value="1"/>
</dbReference>
<evidence type="ECO:0000256" key="1">
    <source>
        <dbReference type="ARBA" id="ARBA00004643"/>
    </source>
</evidence>
<evidence type="ECO:0000256" key="6">
    <source>
        <dbReference type="ARBA" id="ARBA00073038"/>
    </source>
</evidence>
<dbReference type="RefSeq" id="XP_023194656.1">
    <property type="nucleotide sequence ID" value="XM_023338888.1"/>
</dbReference>
<keyword evidence="10" id="KW-1133">Transmembrane helix</keyword>
<dbReference type="STRING" id="8083.ENSXMAP00000030404"/>
<organism evidence="12 13">
    <name type="scientific">Xiphophorus maculatus</name>
    <name type="common">Southern platyfish</name>
    <name type="synonym">Platypoecilus maculatus</name>
    <dbReference type="NCBI Taxonomy" id="8083"/>
    <lineage>
        <taxon>Eukaryota</taxon>
        <taxon>Metazoa</taxon>
        <taxon>Chordata</taxon>
        <taxon>Craniata</taxon>
        <taxon>Vertebrata</taxon>
        <taxon>Euteleostomi</taxon>
        <taxon>Actinopterygii</taxon>
        <taxon>Neopterygii</taxon>
        <taxon>Teleostei</taxon>
        <taxon>Neoteleostei</taxon>
        <taxon>Acanthomorphata</taxon>
        <taxon>Ovalentaria</taxon>
        <taxon>Atherinomorphae</taxon>
        <taxon>Cyprinodontiformes</taxon>
        <taxon>Poeciliidae</taxon>
        <taxon>Poeciliinae</taxon>
        <taxon>Xiphophorus</taxon>
    </lineage>
</organism>
<evidence type="ECO:0000256" key="4">
    <source>
        <dbReference type="ARBA" id="ARBA00060405"/>
    </source>
</evidence>
<feature type="domain" description="CBM20" evidence="11">
    <location>
        <begin position="783"/>
        <end position="883"/>
    </location>
</feature>
<dbReference type="InterPro" id="IPR013784">
    <property type="entry name" value="Carb-bd-like_fold"/>
</dbReference>
<keyword evidence="10" id="KW-0472">Membrane</keyword>
<keyword evidence="13" id="KW-1185">Reference proteome</keyword>
<dbReference type="GeneID" id="111609596"/>
<feature type="compositionally biased region" description="Basic residues" evidence="9">
    <location>
        <begin position="117"/>
        <end position="126"/>
    </location>
</feature>
<dbReference type="PANTHER" id="PTHR15048:SF0">
    <property type="entry name" value="STARCH-BINDING DOMAIN-CONTAINING PROTEIN 1"/>
    <property type="match status" value="1"/>
</dbReference>
<dbReference type="GO" id="GO:0030315">
    <property type="term" value="C:T-tubule"/>
    <property type="evidence" value="ECO:0007669"/>
    <property type="project" value="UniProtKB-SubCell"/>
</dbReference>
<evidence type="ECO:0000313" key="12">
    <source>
        <dbReference type="Ensembl" id="ENSXMAP00000030404.1"/>
    </source>
</evidence>
<evidence type="ECO:0000256" key="10">
    <source>
        <dbReference type="SAM" id="Phobius"/>
    </source>
</evidence>
<reference evidence="12" key="3">
    <citation type="submission" date="2025-08" db="UniProtKB">
        <authorList>
            <consortium name="Ensembl"/>
        </authorList>
    </citation>
    <scope>IDENTIFICATION</scope>
    <source>
        <strain evidence="12">JP 163 A</strain>
    </source>
</reference>
<dbReference type="GeneTree" id="ENSGT00390000007731"/>
<evidence type="ECO:0000256" key="3">
    <source>
        <dbReference type="ARBA" id="ARBA00053886"/>
    </source>
</evidence>
<accession>A0A3B5QFS3</accession>
<comment type="function">
    <text evidence="3">Acts as a cargo receptor for glycogen. Delivers its cargo to an autophagic pathway called glycophagy, resulting in the transport of glycogen to lysosomes.</text>
</comment>
<dbReference type="Proteomes" id="UP000002852">
    <property type="component" value="Unassembled WGS sequence"/>
</dbReference>
<evidence type="ECO:0000256" key="7">
    <source>
        <dbReference type="ARBA" id="ARBA00075794"/>
    </source>
</evidence>
<evidence type="ECO:0000313" key="13">
    <source>
        <dbReference type="Proteomes" id="UP000002852"/>
    </source>
</evidence>
<name>A0A3B5QFS3_XIPMA</name>
<feature type="compositionally biased region" description="Polar residues" evidence="9">
    <location>
        <begin position="621"/>
        <end position="630"/>
    </location>
</feature>
<dbReference type="PANTHER" id="PTHR15048">
    <property type="entry name" value="STARCH-BINDING DOMAIN-CONTAINING PROTEIN 1"/>
    <property type="match status" value="1"/>
</dbReference>
<reference evidence="12" key="4">
    <citation type="submission" date="2025-09" db="UniProtKB">
        <authorList>
            <consortium name="Ensembl"/>
        </authorList>
    </citation>
    <scope>IDENTIFICATION</scope>
    <source>
        <strain evidence="12">JP 163 A</strain>
    </source>
</reference>
<dbReference type="InParanoid" id="A0A3B5QFS3"/>
<dbReference type="SUPFAM" id="SSF49452">
    <property type="entry name" value="Starch-binding domain-like"/>
    <property type="match status" value="1"/>
</dbReference>
<dbReference type="CTD" id="8987"/>
<dbReference type="OrthoDB" id="6123450at2759"/>